<keyword evidence="4" id="KW-1185">Reference proteome</keyword>
<dbReference type="PANTHER" id="PTHR43767:SF1">
    <property type="entry name" value="NONRIBOSOMAL PEPTIDE SYNTHASE PES1 (EUROFUNG)-RELATED"/>
    <property type="match status" value="1"/>
</dbReference>
<dbReference type="InterPro" id="IPR020845">
    <property type="entry name" value="AMP-binding_CS"/>
</dbReference>
<dbReference type="EMBL" id="SMFZ01000002">
    <property type="protein sequence ID" value="TCK21995.1"/>
    <property type="molecule type" value="Genomic_DNA"/>
</dbReference>
<dbReference type="InterPro" id="IPR025110">
    <property type="entry name" value="AMP-bd_C"/>
</dbReference>
<evidence type="ECO:0000313" key="4">
    <source>
        <dbReference type="Proteomes" id="UP000295560"/>
    </source>
</evidence>
<evidence type="ECO:0000313" key="3">
    <source>
        <dbReference type="EMBL" id="TCK21995.1"/>
    </source>
</evidence>
<dbReference type="Proteomes" id="UP000295560">
    <property type="component" value="Unassembled WGS sequence"/>
</dbReference>
<dbReference type="AlphaFoldDB" id="A0A4R1HN38"/>
<dbReference type="GO" id="GO:0016878">
    <property type="term" value="F:acid-thiol ligase activity"/>
    <property type="evidence" value="ECO:0007669"/>
    <property type="project" value="UniProtKB-ARBA"/>
</dbReference>
<proteinExistence type="predicted"/>
<dbReference type="Gene3D" id="3.40.50.12780">
    <property type="entry name" value="N-terminal domain of ligase-like"/>
    <property type="match status" value="1"/>
</dbReference>
<comment type="caution">
    <text evidence="3">The sequence shown here is derived from an EMBL/GenBank/DDBJ whole genome shotgun (WGS) entry which is preliminary data.</text>
</comment>
<dbReference type="InterPro" id="IPR042099">
    <property type="entry name" value="ANL_N_sf"/>
</dbReference>
<dbReference type="Gene3D" id="3.30.300.30">
    <property type="match status" value="1"/>
</dbReference>
<dbReference type="OrthoDB" id="3443462at2"/>
<sequence>MTPSTEDRPFGLLQLWDAVADAVAERECIVQGSRRLTWAQVRDRTTRLGWFLTAQGFGARPGVTEEWRSPNDLVGLLLRNSPEYLEGSIGSYRARCAPFNVNHRYRAEELAHLLGDARPSAMIHHRGFGPVLAEALALVPDLDPVLVEVDDGSGVDPIVGSLSYEDALAGATPPDEPVAPSPDDVHVLYTGGTTGMPKGVIWRLRELAGRPTGITVSSLDEARDAAPRRAWLRAFPAPPLMHGAAAWFSYGAWSRGGTLVLGEDATFDADRALALARDEQVAWMAIVGDPFAQPLLRALRAGAEPPSSLTYVFSSGAALSPDAWTELEQYFPTLKLVNALGSSETGPQAVQTSSSQTQFRAGPTTYVVSDDHASLLSADNPGVGWLSNSGDLPRGYLNDRERTEATFRVVEGRRVSVSGDRAAVDPDGEIRFLGREATVINSGGEKIYGEEVENVLRGLPEIDDALVFGRPSERWGSEVVALLVATGAELDRDQIRERCDDRLAGYKLPKAVAYVPAIRRHDNGKVDYEWARNTMAPLAGRSS</sequence>
<dbReference type="SUPFAM" id="SSF56801">
    <property type="entry name" value="Acetyl-CoA synthetase-like"/>
    <property type="match status" value="1"/>
</dbReference>
<accession>A0A4R1HN38</accession>
<organism evidence="3 4">
    <name type="scientific">Pseudonocardia endophytica</name>
    <dbReference type="NCBI Taxonomy" id="401976"/>
    <lineage>
        <taxon>Bacteria</taxon>
        <taxon>Bacillati</taxon>
        <taxon>Actinomycetota</taxon>
        <taxon>Actinomycetes</taxon>
        <taxon>Pseudonocardiales</taxon>
        <taxon>Pseudonocardiaceae</taxon>
        <taxon>Pseudonocardia</taxon>
    </lineage>
</organism>
<dbReference type="PANTHER" id="PTHR43767">
    <property type="entry name" value="LONG-CHAIN-FATTY-ACID--COA LIGASE"/>
    <property type="match status" value="1"/>
</dbReference>
<evidence type="ECO:0000259" key="2">
    <source>
        <dbReference type="Pfam" id="PF13193"/>
    </source>
</evidence>
<evidence type="ECO:0000259" key="1">
    <source>
        <dbReference type="Pfam" id="PF00501"/>
    </source>
</evidence>
<dbReference type="Pfam" id="PF13193">
    <property type="entry name" value="AMP-binding_C"/>
    <property type="match status" value="1"/>
</dbReference>
<name>A0A4R1HN38_PSEEN</name>
<dbReference type="InterPro" id="IPR045851">
    <property type="entry name" value="AMP-bd_C_sf"/>
</dbReference>
<dbReference type="PROSITE" id="PS00455">
    <property type="entry name" value="AMP_BINDING"/>
    <property type="match status" value="1"/>
</dbReference>
<reference evidence="3 4" key="1">
    <citation type="submission" date="2019-03" db="EMBL/GenBank/DDBJ databases">
        <title>Sequencing the genomes of 1000 actinobacteria strains.</title>
        <authorList>
            <person name="Klenk H.-P."/>
        </authorList>
    </citation>
    <scope>NUCLEOTIDE SEQUENCE [LARGE SCALE GENOMIC DNA]</scope>
    <source>
        <strain evidence="3 4">DSM 44969</strain>
    </source>
</reference>
<dbReference type="InterPro" id="IPR000873">
    <property type="entry name" value="AMP-dep_synth/lig_dom"/>
</dbReference>
<feature type="domain" description="AMP-binding enzyme C-terminal" evidence="2">
    <location>
        <begin position="451"/>
        <end position="525"/>
    </location>
</feature>
<feature type="domain" description="AMP-dependent synthetase/ligase" evidence="1">
    <location>
        <begin position="20"/>
        <end position="382"/>
    </location>
</feature>
<protein>
    <submittedName>
        <fullName evidence="3">Fatty-acyl-CoA synthase</fullName>
    </submittedName>
</protein>
<dbReference type="Pfam" id="PF00501">
    <property type="entry name" value="AMP-binding"/>
    <property type="match status" value="1"/>
</dbReference>
<dbReference type="RefSeq" id="WP_132430670.1">
    <property type="nucleotide sequence ID" value="NZ_SMFZ01000002.1"/>
</dbReference>
<gene>
    <name evidence="3" type="ORF">EV378_5992</name>
</gene>
<dbReference type="InterPro" id="IPR050237">
    <property type="entry name" value="ATP-dep_AMP-bd_enzyme"/>
</dbReference>